<comment type="caution">
    <text evidence="3">The sequence shown here is derived from an EMBL/GenBank/DDBJ whole genome shotgun (WGS) entry which is preliminary data.</text>
</comment>
<name>R8XZM6_ACICA</name>
<dbReference type="PROSITE" id="PS51257">
    <property type="entry name" value="PROKAR_LIPOPROTEIN"/>
    <property type="match status" value="1"/>
</dbReference>
<sequence>MVRIFCAVSMVVAIAMGMSACQDRNSTDDDGTHGSNDPTVPQQMNKNS</sequence>
<evidence type="ECO:0008006" key="5">
    <source>
        <dbReference type="Google" id="ProtNLM"/>
    </source>
</evidence>
<dbReference type="HOGENOM" id="CLU_3163467_0_0_6"/>
<reference evidence="3 4" key="1">
    <citation type="submission" date="2013-02" db="EMBL/GenBank/DDBJ databases">
        <title>The Genome Sequence of Acinetobacter sp. ANC 3811.</title>
        <authorList>
            <consortium name="The Broad Institute Genome Sequencing Platform"/>
            <consortium name="The Broad Institute Genome Sequencing Center for Infectious Disease"/>
            <person name="Cerqueira G."/>
            <person name="Feldgarden M."/>
            <person name="Courvalin P."/>
            <person name="Perichon B."/>
            <person name="Grillot-Courvalin C."/>
            <person name="Clermont D."/>
            <person name="Rocha E."/>
            <person name="Yoon E.-J."/>
            <person name="Nemec A."/>
            <person name="Walker B."/>
            <person name="Young S.K."/>
            <person name="Zeng Q."/>
            <person name="Gargeya S."/>
            <person name="Fitzgerald M."/>
            <person name="Haas B."/>
            <person name="Abouelleil A."/>
            <person name="Alvarado L."/>
            <person name="Arachchi H.M."/>
            <person name="Berlin A.M."/>
            <person name="Chapman S.B."/>
            <person name="Dewar J."/>
            <person name="Goldberg J."/>
            <person name="Griggs A."/>
            <person name="Gujja S."/>
            <person name="Hansen M."/>
            <person name="Howarth C."/>
            <person name="Imamovic A."/>
            <person name="Larimer J."/>
            <person name="McCowan C."/>
            <person name="Murphy C."/>
            <person name="Neiman D."/>
            <person name="Pearson M."/>
            <person name="Priest M."/>
            <person name="Roberts A."/>
            <person name="Saif S."/>
            <person name="Shea T."/>
            <person name="Sisk P."/>
            <person name="Sykes S."/>
            <person name="Wortman J."/>
            <person name="Nusbaum C."/>
            <person name="Birren B."/>
        </authorList>
    </citation>
    <scope>NUCLEOTIDE SEQUENCE [LARGE SCALE GENOMIC DNA]</scope>
    <source>
        <strain evidence="3 4">ANC 3811</strain>
    </source>
</reference>
<feature type="compositionally biased region" description="Polar residues" evidence="1">
    <location>
        <begin position="33"/>
        <end position="48"/>
    </location>
</feature>
<evidence type="ECO:0000313" key="4">
    <source>
        <dbReference type="Proteomes" id="UP000014041"/>
    </source>
</evidence>
<feature type="chain" id="PRO_5004468938" description="Lipoprotein" evidence="2">
    <location>
        <begin position="21"/>
        <end position="48"/>
    </location>
</feature>
<evidence type="ECO:0000256" key="2">
    <source>
        <dbReference type="SAM" id="SignalP"/>
    </source>
</evidence>
<dbReference type="AlphaFoldDB" id="R8XZM6"/>
<dbReference type="Proteomes" id="UP000014041">
    <property type="component" value="Unassembled WGS sequence"/>
</dbReference>
<feature type="region of interest" description="Disordered" evidence="1">
    <location>
        <begin position="22"/>
        <end position="48"/>
    </location>
</feature>
<gene>
    <name evidence="3" type="ORF">F935_01692</name>
</gene>
<feature type="signal peptide" evidence="2">
    <location>
        <begin position="1"/>
        <end position="20"/>
    </location>
</feature>
<dbReference type="PATRIC" id="fig|1217690.3.peg.1677"/>
<proteinExistence type="predicted"/>
<dbReference type="EMBL" id="APQJ01000008">
    <property type="protein sequence ID" value="EOQ62603.1"/>
    <property type="molecule type" value="Genomic_DNA"/>
</dbReference>
<organism evidence="3 4">
    <name type="scientific">Acinetobacter calcoaceticus ANC 3811</name>
    <dbReference type="NCBI Taxonomy" id="1217690"/>
    <lineage>
        <taxon>Bacteria</taxon>
        <taxon>Pseudomonadati</taxon>
        <taxon>Pseudomonadota</taxon>
        <taxon>Gammaproteobacteria</taxon>
        <taxon>Moraxellales</taxon>
        <taxon>Moraxellaceae</taxon>
        <taxon>Acinetobacter</taxon>
        <taxon>Acinetobacter calcoaceticus/baumannii complex</taxon>
    </lineage>
</organism>
<dbReference type="RefSeq" id="WP_016138530.1">
    <property type="nucleotide sequence ID" value="NZ_KB976986.1"/>
</dbReference>
<accession>R8XZM6</accession>
<protein>
    <recommendedName>
        <fullName evidence="5">Lipoprotein</fullName>
    </recommendedName>
</protein>
<keyword evidence="2" id="KW-0732">Signal</keyword>
<evidence type="ECO:0000313" key="3">
    <source>
        <dbReference type="EMBL" id="EOQ62603.1"/>
    </source>
</evidence>
<evidence type="ECO:0000256" key="1">
    <source>
        <dbReference type="SAM" id="MobiDB-lite"/>
    </source>
</evidence>